<dbReference type="OrthoDB" id="10534749at2759"/>
<feature type="signal peptide" evidence="1">
    <location>
        <begin position="1"/>
        <end position="25"/>
    </location>
</feature>
<evidence type="ECO:0000313" key="3">
    <source>
        <dbReference type="Proteomes" id="UP000053593"/>
    </source>
</evidence>
<dbReference type="Proteomes" id="UP000053593">
    <property type="component" value="Unassembled WGS sequence"/>
</dbReference>
<evidence type="ECO:0000256" key="1">
    <source>
        <dbReference type="SAM" id="SignalP"/>
    </source>
</evidence>
<dbReference type="EMBL" id="KN834763">
    <property type="protein sequence ID" value="KIK63588.1"/>
    <property type="molecule type" value="Genomic_DNA"/>
</dbReference>
<protein>
    <submittedName>
        <fullName evidence="2">Uncharacterized protein</fullName>
    </submittedName>
</protein>
<dbReference type="HOGENOM" id="CLU_2264056_0_0_1"/>
<dbReference type="AlphaFoldDB" id="A0A0D0D2Z0"/>
<gene>
    <name evidence="2" type="ORF">GYMLUDRAFT_40635</name>
</gene>
<evidence type="ECO:0000313" key="2">
    <source>
        <dbReference type="EMBL" id="KIK63588.1"/>
    </source>
</evidence>
<name>A0A0D0D2Z0_9AGAR</name>
<organism evidence="2 3">
    <name type="scientific">Collybiopsis luxurians FD-317 M1</name>
    <dbReference type="NCBI Taxonomy" id="944289"/>
    <lineage>
        <taxon>Eukaryota</taxon>
        <taxon>Fungi</taxon>
        <taxon>Dikarya</taxon>
        <taxon>Basidiomycota</taxon>
        <taxon>Agaricomycotina</taxon>
        <taxon>Agaricomycetes</taxon>
        <taxon>Agaricomycetidae</taxon>
        <taxon>Agaricales</taxon>
        <taxon>Marasmiineae</taxon>
        <taxon>Omphalotaceae</taxon>
        <taxon>Collybiopsis</taxon>
        <taxon>Collybiopsis luxurians</taxon>
    </lineage>
</organism>
<keyword evidence="3" id="KW-1185">Reference proteome</keyword>
<feature type="chain" id="PRO_5002220648" evidence="1">
    <location>
        <begin position="26"/>
        <end position="103"/>
    </location>
</feature>
<reference evidence="2 3" key="1">
    <citation type="submission" date="2014-04" db="EMBL/GenBank/DDBJ databases">
        <title>Evolutionary Origins and Diversification of the Mycorrhizal Mutualists.</title>
        <authorList>
            <consortium name="DOE Joint Genome Institute"/>
            <consortium name="Mycorrhizal Genomics Consortium"/>
            <person name="Kohler A."/>
            <person name="Kuo A."/>
            <person name="Nagy L.G."/>
            <person name="Floudas D."/>
            <person name="Copeland A."/>
            <person name="Barry K.W."/>
            <person name="Cichocki N."/>
            <person name="Veneault-Fourrey C."/>
            <person name="LaButti K."/>
            <person name="Lindquist E.A."/>
            <person name="Lipzen A."/>
            <person name="Lundell T."/>
            <person name="Morin E."/>
            <person name="Murat C."/>
            <person name="Riley R."/>
            <person name="Ohm R."/>
            <person name="Sun H."/>
            <person name="Tunlid A."/>
            <person name="Henrissat B."/>
            <person name="Grigoriev I.V."/>
            <person name="Hibbett D.S."/>
            <person name="Martin F."/>
        </authorList>
    </citation>
    <scope>NUCLEOTIDE SEQUENCE [LARGE SCALE GENOMIC DNA]</scope>
    <source>
        <strain evidence="2 3">FD-317 M1</strain>
    </source>
</reference>
<keyword evidence="1" id="KW-0732">Signal</keyword>
<proteinExistence type="predicted"/>
<accession>A0A0D0D2Z0</accession>
<sequence length="103" mass="11213">MHFHLLASTVGLLLMSSFPSTRVNARPVGTERRQGSTNLTTIITTVPSAFAPNGTNLANANSSIECYQGQYIDSGNFTLGEFCMTTNFGQNCTPYAEEFYIFG</sequence>